<feature type="region of interest" description="Disordered" evidence="1">
    <location>
        <begin position="109"/>
        <end position="144"/>
    </location>
</feature>
<feature type="compositionally biased region" description="Gly residues" evidence="1">
    <location>
        <begin position="109"/>
        <end position="118"/>
    </location>
</feature>
<keyword evidence="3" id="KW-1185">Reference proteome</keyword>
<name>A0A0E0FR39_ORYNI</name>
<dbReference type="Proteomes" id="UP000006591">
    <property type="component" value="Chromosome 1"/>
</dbReference>
<dbReference type="HOGENOM" id="CLU_1423514_0_0_1"/>
<sequence length="191" mass="20067">MWSGRDGRWRNTRPSRSAERACQRGEGCYAATILLLLVGAGGGGVEQQTAPMRTWLGRDGRWRARALADPPRDPAMTAKAAAPPPSSSSSSVPAVVAWSGRWRGYGRGWGGTGGGGGRALTDAPRDPAMAAKAAAPPPSSSSLSMPAAAAWSVRRRWPPVSPHRAFEAAVPFQAKSTGREKEGKRRGNPGI</sequence>
<feature type="region of interest" description="Disordered" evidence="1">
    <location>
        <begin position="69"/>
        <end position="93"/>
    </location>
</feature>
<dbReference type="Gramene" id="ONIVA01G30110.1">
    <property type="protein sequence ID" value="ONIVA01G30110.1"/>
    <property type="gene ID" value="ONIVA01G30110"/>
</dbReference>
<reference evidence="2" key="1">
    <citation type="submission" date="2015-04" db="UniProtKB">
        <authorList>
            <consortium name="EnsemblPlants"/>
        </authorList>
    </citation>
    <scope>IDENTIFICATION</scope>
    <source>
        <strain evidence="2">SL10</strain>
    </source>
</reference>
<organism evidence="2">
    <name type="scientific">Oryza nivara</name>
    <name type="common">Indian wild rice</name>
    <name type="synonym">Oryza sativa f. spontanea</name>
    <dbReference type="NCBI Taxonomy" id="4536"/>
    <lineage>
        <taxon>Eukaryota</taxon>
        <taxon>Viridiplantae</taxon>
        <taxon>Streptophyta</taxon>
        <taxon>Embryophyta</taxon>
        <taxon>Tracheophyta</taxon>
        <taxon>Spermatophyta</taxon>
        <taxon>Magnoliopsida</taxon>
        <taxon>Liliopsida</taxon>
        <taxon>Poales</taxon>
        <taxon>Poaceae</taxon>
        <taxon>BOP clade</taxon>
        <taxon>Oryzoideae</taxon>
        <taxon>Oryzeae</taxon>
        <taxon>Oryzinae</taxon>
        <taxon>Oryza</taxon>
    </lineage>
</organism>
<feature type="compositionally biased region" description="Low complexity" evidence="1">
    <location>
        <begin position="126"/>
        <end position="144"/>
    </location>
</feature>
<evidence type="ECO:0000313" key="2">
    <source>
        <dbReference type="EnsemblPlants" id="ONIVA01G30110.1"/>
    </source>
</evidence>
<feature type="region of interest" description="Disordered" evidence="1">
    <location>
        <begin position="168"/>
        <end position="191"/>
    </location>
</feature>
<proteinExistence type="predicted"/>
<evidence type="ECO:0000313" key="3">
    <source>
        <dbReference type="Proteomes" id="UP000006591"/>
    </source>
</evidence>
<accession>A0A0E0FR39</accession>
<reference evidence="2" key="2">
    <citation type="submission" date="2018-04" db="EMBL/GenBank/DDBJ databases">
        <title>OnivRS2 (Oryza nivara Reference Sequence Version 2).</title>
        <authorList>
            <person name="Zhang J."/>
            <person name="Kudrna D."/>
            <person name="Lee S."/>
            <person name="Talag J."/>
            <person name="Rajasekar S."/>
            <person name="Welchert J."/>
            <person name="Hsing Y.-I."/>
            <person name="Wing R.A."/>
        </authorList>
    </citation>
    <scope>NUCLEOTIDE SEQUENCE [LARGE SCALE GENOMIC DNA]</scope>
</reference>
<protein>
    <submittedName>
        <fullName evidence="2">Uncharacterized protein</fullName>
    </submittedName>
</protein>
<dbReference type="AlphaFoldDB" id="A0A0E0FR39"/>
<evidence type="ECO:0000256" key="1">
    <source>
        <dbReference type="SAM" id="MobiDB-lite"/>
    </source>
</evidence>
<dbReference type="EnsemblPlants" id="ONIVA01G30110.1">
    <property type="protein sequence ID" value="ONIVA01G30110.1"/>
    <property type="gene ID" value="ONIVA01G30110"/>
</dbReference>